<evidence type="ECO:0000256" key="9">
    <source>
        <dbReference type="ARBA" id="ARBA00023306"/>
    </source>
</evidence>
<dbReference type="GO" id="GO:0051301">
    <property type="term" value="P:cell division"/>
    <property type="evidence" value="ECO:0007669"/>
    <property type="project" value="UniProtKB-KW"/>
</dbReference>
<evidence type="ECO:0000259" key="12">
    <source>
        <dbReference type="Pfam" id="PF02687"/>
    </source>
</evidence>
<feature type="domain" description="FtsX extracellular" evidence="13">
    <location>
        <begin position="53"/>
        <end position="153"/>
    </location>
</feature>
<organism evidence="14 15">
    <name type="scientific">Fulvivirga sediminis</name>
    <dbReference type="NCBI Taxonomy" id="2803949"/>
    <lineage>
        <taxon>Bacteria</taxon>
        <taxon>Pseudomonadati</taxon>
        <taxon>Bacteroidota</taxon>
        <taxon>Cytophagia</taxon>
        <taxon>Cytophagales</taxon>
        <taxon>Fulvivirgaceae</taxon>
        <taxon>Fulvivirga</taxon>
    </lineage>
</organism>
<dbReference type="PANTHER" id="PTHR47755">
    <property type="entry name" value="CELL DIVISION PROTEIN FTSX"/>
    <property type="match status" value="1"/>
</dbReference>
<evidence type="ECO:0000256" key="3">
    <source>
        <dbReference type="ARBA" id="ARBA00021907"/>
    </source>
</evidence>
<dbReference type="Pfam" id="PF18075">
    <property type="entry name" value="FtsX_ECD"/>
    <property type="match status" value="1"/>
</dbReference>
<evidence type="ECO:0000256" key="5">
    <source>
        <dbReference type="ARBA" id="ARBA00022618"/>
    </source>
</evidence>
<keyword evidence="15" id="KW-1185">Reference proteome</keyword>
<evidence type="ECO:0000256" key="10">
    <source>
        <dbReference type="PIRNR" id="PIRNR003097"/>
    </source>
</evidence>
<evidence type="ECO:0000256" key="1">
    <source>
        <dbReference type="ARBA" id="ARBA00004651"/>
    </source>
</evidence>
<keyword evidence="8 10" id="KW-0472">Membrane</keyword>
<dbReference type="AlphaFoldDB" id="A0A937K2D7"/>
<dbReference type="Proteomes" id="UP000659388">
    <property type="component" value="Unassembled WGS sequence"/>
</dbReference>
<keyword evidence="6 11" id="KW-0812">Transmembrane</keyword>
<sequence>MEKDQRSKKKKKLGSYPYTSVIFSITLALFVIGLFGLLLLHTNRLTELIKDNIELQVYLDKDVTDNQRIQIQKTLSSKDYAAEKDDEVQISFVSKEDAAEEFIKETGEDFSSFLGENPLRDAYVLKIASEFQKTEKLDSIKQDIEGVSGVFEVEYEKNMVESINENLATISLLLIGFSLILLIAVVILINNTIKLALFSQRFLIRSMQLVGAKSSFIQKPFLWRATLHGIISGVFASALLYLLINFAYSKINNLQKLYEPDKLLILFLALFILGALIGFMSTYRAIKKYLKMSLDELY</sequence>
<dbReference type="InterPro" id="IPR004513">
    <property type="entry name" value="FtsX"/>
</dbReference>
<evidence type="ECO:0000256" key="7">
    <source>
        <dbReference type="ARBA" id="ARBA00022989"/>
    </source>
</evidence>
<evidence type="ECO:0000256" key="4">
    <source>
        <dbReference type="ARBA" id="ARBA00022475"/>
    </source>
</evidence>
<evidence type="ECO:0000256" key="2">
    <source>
        <dbReference type="ARBA" id="ARBA00007379"/>
    </source>
</evidence>
<keyword evidence="9 10" id="KW-0131">Cell cycle</keyword>
<feature type="domain" description="ABC3 transporter permease C-terminal" evidence="12">
    <location>
        <begin position="176"/>
        <end position="289"/>
    </location>
</feature>
<keyword evidence="7 11" id="KW-1133">Transmembrane helix</keyword>
<dbReference type="RefSeq" id="WP_202246276.1">
    <property type="nucleotide sequence ID" value="NZ_JAESIY010000013.1"/>
</dbReference>
<evidence type="ECO:0000259" key="13">
    <source>
        <dbReference type="Pfam" id="PF18075"/>
    </source>
</evidence>
<feature type="transmembrane region" description="Helical" evidence="11">
    <location>
        <begin position="264"/>
        <end position="283"/>
    </location>
</feature>
<evidence type="ECO:0000256" key="6">
    <source>
        <dbReference type="ARBA" id="ARBA00022692"/>
    </source>
</evidence>
<dbReference type="GO" id="GO:0005886">
    <property type="term" value="C:plasma membrane"/>
    <property type="evidence" value="ECO:0007669"/>
    <property type="project" value="UniProtKB-SubCell"/>
</dbReference>
<dbReference type="EMBL" id="JAESIY010000013">
    <property type="protein sequence ID" value="MBL3658481.1"/>
    <property type="molecule type" value="Genomic_DNA"/>
</dbReference>
<dbReference type="Pfam" id="PF02687">
    <property type="entry name" value="FtsX"/>
    <property type="match status" value="1"/>
</dbReference>
<feature type="transmembrane region" description="Helical" evidence="11">
    <location>
        <begin position="21"/>
        <end position="40"/>
    </location>
</feature>
<dbReference type="PIRSF" id="PIRSF003097">
    <property type="entry name" value="FtsX"/>
    <property type="match status" value="1"/>
</dbReference>
<dbReference type="InterPro" id="IPR003838">
    <property type="entry name" value="ABC3_permease_C"/>
</dbReference>
<keyword evidence="5 10" id="KW-0132">Cell division</keyword>
<comment type="similarity">
    <text evidence="2 10">Belongs to the ABC-4 integral membrane protein family. FtsX subfamily.</text>
</comment>
<reference evidence="14" key="1">
    <citation type="submission" date="2021-01" db="EMBL/GenBank/DDBJ databases">
        <title>Fulvivirga kasyanovii gen. nov., sp nov., a novel member of the phylum Bacteroidetes isolated from seawater in a mussel farm.</title>
        <authorList>
            <person name="Zhao L.-H."/>
            <person name="Wang Z.-J."/>
        </authorList>
    </citation>
    <scope>NUCLEOTIDE SEQUENCE</scope>
    <source>
        <strain evidence="14">2943</strain>
    </source>
</reference>
<comment type="subcellular location">
    <subcellularLocation>
        <location evidence="1">Cell membrane</location>
        <topology evidence="1">Multi-pass membrane protein</topology>
    </subcellularLocation>
</comment>
<dbReference type="InterPro" id="IPR040690">
    <property type="entry name" value="FtsX_ECD"/>
</dbReference>
<gene>
    <name evidence="14" type="ORF">JL102_20175</name>
</gene>
<feature type="transmembrane region" description="Helical" evidence="11">
    <location>
        <begin position="221"/>
        <end position="244"/>
    </location>
</feature>
<feature type="transmembrane region" description="Helical" evidence="11">
    <location>
        <begin position="167"/>
        <end position="189"/>
    </location>
</feature>
<comment type="caution">
    <text evidence="14">The sequence shown here is derived from an EMBL/GenBank/DDBJ whole genome shotgun (WGS) entry which is preliminary data.</text>
</comment>
<dbReference type="PANTHER" id="PTHR47755:SF1">
    <property type="entry name" value="CELL DIVISION PROTEIN FTSX"/>
    <property type="match status" value="1"/>
</dbReference>
<accession>A0A937K2D7</accession>
<evidence type="ECO:0000256" key="8">
    <source>
        <dbReference type="ARBA" id="ARBA00023136"/>
    </source>
</evidence>
<evidence type="ECO:0000313" key="14">
    <source>
        <dbReference type="EMBL" id="MBL3658481.1"/>
    </source>
</evidence>
<name>A0A937K2D7_9BACT</name>
<protein>
    <recommendedName>
        <fullName evidence="3 10">Cell division protein FtsX</fullName>
    </recommendedName>
</protein>
<keyword evidence="4 10" id="KW-1003">Cell membrane</keyword>
<proteinExistence type="inferred from homology"/>
<evidence type="ECO:0000313" key="15">
    <source>
        <dbReference type="Proteomes" id="UP000659388"/>
    </source>
</evidence>
<dbReference type="Gene3D" id="3.30.70.3040">
    <property type="match status" value="1"/>
</dbReference>
<evidence type="ECO:0000256" key="11">
    <source>
        <dbReference type="SAM" id="Phobius"/>
    </source>
</evidence>